<feature type="compositionally biased region" description="Basic and acidic residues" evidence="1">
    <location>
        <begin position="142"/>
        <end position="152"/>
    </location>
</feature>
<gene>
    <name evidence="2" type="ORF">CMUS01_02062</name>
</gene>
<reference evidence="2" key="1">
    <citation type="journal article" date="2020" name="Phytopathology">
        <title>Genome Sequence Resources of Colletotrichum truncatum, C. plurivorum, C. musicola, and C. sojae: Four Species Pathogenic to Soybean (Glycine max).</title>
        <authorList>
            <person name="Rogerio F."/>
            <person name="Boufleur T.R."/>
            <person name="Ciampi-Guillardi M."/>
            <person name="Sukno S.A."/>
            <person name="Thon M.R."/>
            <person name="Massola Junior N.S."/>
            <person name="Baroncelli R."/>
        </authorList>
    </citation>
    <scope>NUCLEOTIDE SEQUENCE</scope>
    <source>
        <strain evidence="2">LFN0074</strain>
    </source>
</reference>
<name>A0A8H6U7G5_9PEZI</name>
<dbReference type="AlphaFoldDB" id="A0A8H6U7G5"/>
<accession>A0A8H6U7G5</accession>
<sequence length="152" mass="16718">MEERGAAMFTIKRDAGASGGRNGLAVEESSKLGGGRSVFLVRLLRYGVAGEEGVGMKEERRRTQARPGRTTPGRTDQSRTTQSWAGQGREAMRARQTVGCGVEVVVVRQRSKAEENGKSGMGRLFPGRTRRDADVAEQGIVRAEDRRRRERV</sequence>
<evidence type="ECO:0000313" key="2">
    <source>
        <dbReference type="EMBL" id="KAF6843448.1"/>
    </source>
</evidence>
<feature type="compositionally biased region" description="Polar residues" evidence="1">
    <location>
        <begin position="72"/>
        <end position="85"/>
    </location>
</feature>
<feature type="region of interest" description="Disordered" evidence="1">
    <location>
        <begin position="52"/>
        <end position="90"/>
    </location>
</feature>
<keyword evidence="3" id="KW-1185">Reference proteome</keyword>
<protein>
    <submittedName>
        <fullName evidence="2">Uncharacterized protein</fullName>
    </submittedName>
</protein>
<evidence type="ECO:0000313" key="3">
    <source>
        <dbReference type="Proteomes" id="UP000639643"/>
    </source>
</evidence>
<feature type="region of interest" description="Disordered" evidence="1">
    <location>
        <begin position="112"/>
        <end position="152"/>
    </location>
</feature>
<evidence type="ECO:0000256" key="1">
    <source>
        <dbReference type="SAM" id="MobiDB-lite"/>
    </source>
</evidence>
<proteinExistence type="predicted"/>
<dbReference type="EMBL" id="WIGM01000040">
    <property type="protein sequence ID" value="KAF6843448.1"/>
    <property type="molecule type" value="Genomic_DNA"/>
</dbReference>
<dbReference type="Proteomes" id="UP000639643">
    <property type="component" value="Unassembled WGS sequence"/>
</dbReference>
<comment type="caution">
    <text evidence="2">The sequence shown here is derived from an EMBL/GenBank/DDBJ whole genome shotgun (WGS) entry which is preliminary data.</text>
</comment>
<organism evidence="2 3">
    <name type="scientific">Colletotrichum musicola</name>
    <dbReference type="NCBI Taxonomy" id="2175873"/>
    <lineage>
        <taxon>Eukaryota</taxon>
        <taxon>Fungi</taxon>
        <taxon>Dikarya</taxon>
        <taxon>Ascomycota</taxon>
        <taxon>Pezizomycotina</taxon>
        <taxon>Sordariomycetes</taxon>
        <taxon>Hypocreomycetidae</taxon>
        <taxon>Glomerellales</taxon>
        <taxon>Glomerellaceae</taxon>
        <taxon>Colletotrichum</taxon>
        <taxon>Colletotrichum orchidearum species complex</taxon>
    </lineage>
</organism>